<organism evidence="3 4">
    <name type="scientific">Methylotenera oryzisoli</name>
    <dbReference type="NCBI Taxonomy" id="2080758"/>
    <lineage>
        <taxon>Bacteria</taxon>
        <taxon>Pseudomonadati</taxon>
        <taxon>Pseudomonadota</taxon>
        <taxon>Betaproteobacteria</taxon>
        <taxon>Nitrosomonadales</taxon>
        <taxon>Methylophilaceae</taxon>
        <taxon>Methylotenera</taxon>
    </lineage>
</organism>
<comment type="caution">
    <text evidence="3">The sequence shown here is derived from an EMBL/GenBank/DDBJ whole genome shotgun (WGS) entry which is preliminary data.</text>
</comment>
<keyword evidence="1" id="KW-0732">Signal</keyword>
<keyword evidence="4" id="KW-1185">Reference proteome</keyword>
<accession>A0A4Y9VUC8</accession>
<name>A0A4Y9VUC8_9PROT</name>
<evidence type="ECO:0000256" key="1">
    <source>
        <dbReference type="SAM" id="SignalP"/>
    </source>
</evidence>
<sequence>MKKIIAFSLALLSGSVLASSNTNWVVSFRDYEGYPLFTRHPTDLNFDKLQKLYPIRIIVDLTLAKVKDNGLPENDYNKAIEELDNFVVEYFENQSEGQCVLVETYAGKRHFYSYVSNSANIEAFKREINKKFPKHEIEFDIKPDKNWSLIRKYTKEILSNG</sequence>
<evidence type="ECO:0000313" key="3">
    <source>
        <dbReference type="EMBL" id="TFW72946.1"/>
    </source>
</evidence>
<dbReference type="InterPro" id="IPR016097">
    <property type="entry name" value="DUF695"/>
</dbReference>
<dbReference type="Pfam" id="PF05117">
    <property type="entry name" value="DUF695"/>
    <property type="match status" value="1"/>
</dbReference>
<dbReference type="EMBL" id="PQVH01000002">
    <property type="protein sequence ID" value="TFW72946.1"/>
    <property type="molecule type" value="Genomic_DNA"/>
</dbReference>
<dbReference type="AlphaFoldDB" id="A0A4Y9VUC8"/>
<evidence type="ECO:0000313" key="4">
    <source>
        <dbReference type="Proteomes" id="UP000297706"/>
    </source>
</evidence>
<feature type="chain" id="PRO_5021363047" description="DUF695 domain-containing protein" evidence="1">
    <location>
        <begin position="19"/>
        <end position="161"/>
    </location>
</feature>
<feature type="signal peptide" evidence="1">
    <location>
        <begin position="1"/>
        <end position="18"/>
    </location>
</feature>
<evidence type="ECO:0000259" key="2">
    <source>
        <dbReference type="Pfam" id="PF05117"/>
    </source>
</evidence>
<gene>
    <name evidence="3" type="ORF">C3Y98_00880</name>
</gene>
<feature type="domain" description="DUF695" evidence="2">
    <location>
        <begin position="23"/>
        <end position="149"/>
    </location>
</feature>
<dbReference type="RefSeq" id="WP_135276255.1">
    <property type="nucleotide sequence ID" value="NZ_PQVH01000002.1"/>
</dbReference>
<reference evidence="3 4" key="1">
    <citation type="submission" date="2018-02" db="EMBL/GenBank/DDBJ databases">
        <title>A novel lanthanide dependent methylotroph, Methylotenera sp. La3113.</title>
        <authorList>
            <person name="Lv H."/>
            <person name="Tani A."/>
        </authorList>
    </citation>
    <scope>NUCLEOTIDE SEQUENCE [LARGE SCALE GENOMIC DNA]</scope>
    <source>
        <strain evidence="3 4">La3113</strain>
    </source>
</reference>
<proteinExistence type="predicted"/>
<protein>
    <recommendedName>
        <fullName evidence="2">DUF695 domain-containing protein</fullName>
    </recommendedName>
</protein>
<dbReference type="Proteomes" id="UP000297706">
    <property type="component" value="Unassembled WGS sequence"/>
</dbReference>
<dbReference type="OrthoDB" id="5769880at2"/>